<reference evidence="3 5" key="1">
    <citation type="submission" date="2020-02" db="EMBL/GenBank/DDBJ databases">
        <authorList>
            <person name="Ferguson B K."/>
        </authorList>
    </citation>
    <scope>NUCLEOTIDE SEQUENCE [LARGE SCALE GENOMIC DNA]</scope>
</reference>
<evidence type="ECO:0000256" key="1">
    <source>
        <dbReference type="SAM" id="MobiDB-lite"/>
    </source>
</evidence>
<dbReference type="Proteomes" id="UP000479000">
    <property type="component" value="Unassembled WGS sequence"/>
</dbReference>
<dbReference type="EMBL" id="CADCXU010001650">
    <property type="protein sequence ID" value="CAA9994069.1"/>
    <property type="molecule type" value="Genomic_DNA"/>
</dbReference>
<dbReference type="AlphaFoldDB" id="A0A6H5FXY1"/>
<evidence type="ECO:0000256" key="2">
    <source>
        <dbReference type="SAM" id="Phobius"/>
    </source>
</evidence>
<protein>
    <submittedName>
        <fullName evidence="3">Uncharacterized protein</fullName>
    </submittedName>
</protein>
<evidence type="ECO:0000313" key="4">
    <source>
        <dbReference type="EMBL" id="CAA9994072.1"/>
    </source>
</evidence>
<keyword evidence="2" id="KW-1133">Transmembrane helix</keyword>
<feature type="compositionally biased region" description="Pro residues" evidence="1">
    <location>
        <begin position="102"/>
        <end position="117"/>
    </location>
</feature>
<proteinExistence type="predicted"/>
<keyword evidence="5" id="KW-1185">Reference proteome</keyword>
<organism evidence="3 5">
    <name type="scientific">Nesidiocoris tenuis</name>
    <dbReference type="NCBI Taxonomy" id="355587"/>
    <lineage>
        <taxon>Eukaryota</taxon>
        <taxon>Metazoa</taxon>
        <taxon>Ecdysozoa</taxon>
        <taxon>Arthropoda</taxon>
        <taxon>Hexapoda</taxon>
        <taxon>Insecta</taxon>
        <taxon>Pterygota</taxon>
        <taxon>Neoptera</taxon>
        <taxon>Paraneoptera</taxon>
        <taxon>Hemiptera</taxon>
        <taxon>Heteroptera</taxon>
        <taxon>Panheteroptera</taxon>
        <taxon>Cimicomorpha</taxon>
        <taxon>Miridae</taxon>
        <taxon>Dicyphina</taxon>
        <taxon>Nesidiocoris</taxon>
    </lineage>
</organism>
<feature type="region of interest" description="Disordered" evidence="1">
    <location>
        <begin position="98"/>
        <end position="168"/>
    </location>
</feature>
<feature type="compositionally biased region" description="Polar residues" evidence="1">
    <location>
        <begin position="138"/>
        <end position="154"/>
    </location>
</feature>
<dbReference type="EMBL" id="CADCXU010001651">
    <property type="protein sequence ID" value="CAA9994072.1"/>
    <property type="molecule type" value="Genomic_DNA"/>
</dbReference>
<name>A0A6H5FXY1_9HEMI</name>
<gene>
    <name evidence="3" type="ORF">NTEN_LOCUS889</name>
    <name evidence="4" type="ORF">NTEN_LOCUS892</name>
</gene>
<sequence>MATQYVCGYGLSGVVVGLSAALRSHQYGNYYLTMLWVDVGCLPLLVGSWLSALVNASAHSPIATLGLALVVPAHAGALLVSTAATSAALRRLVLRMAGRKAPPAPPSERPSSSPPPGSERSLELASSHSSDEEASSRRTSTLNSGATTVANGTANGLPPTTRWAQSSGGITYPPQLNIDSELFKAVYATARHNGNYFVLQAHSRIVGLFYELL</sequence>
<keyword evidence="2" id="KW-0812">Transmembrane</keyword>
<keyword evidence="2" id="KW-0472">Membrane</keyword>
<dbReference type="OrthoDB" id="26203at2759"/>
<evidence type="ECO:0000313" key="3">
    <source>
        <dbReference type="EMBL" id="CAA9994069.1"/>
    </source>
</evidence>
<accession>A0A6H5FXY1</accession>
<feature type="transmembrane region" description="Helical" evidence="2">
    <location>
        <begin position="30"/>
        <end position="50"/>
    </location>
</feature>
<evidence type="ECO:0000313" key="5">
    <source>
        <dbReference type="Proteomes" id="UP000479000"/>
    </source>
</evidence>
<feature type="transmembrane region" description="Helical" evidence="2">
    <location>
        <begin position="62"/>
        <end position="89"/>
    </location>
</feature>